<dbReference type="InterPro" id="IPR000905">
    <property type="entry name" value="Gcp-like_dom"/>
</dbReference>
<dbReference type="InterPro" id="IPR017861">
    <property type="entry name" value="KAE1/TsaD"/>
</dbReference>
<evidence type="ECO:0000259" key="7">
    <source>
        <dbReference type="Pfam" id="PF00814"/>
    </source>
</evidence>
<dbReference type="PROSITE" id="PS01016">
    <property type="entry name" value="GLYCOPROTEASE"/>
    <property type="match status" value="1"/>
</dbReference>
<dbReference type="PRINTS" id="PR00789">
    <property type="entry name" value="OSIALOPTASE"/>
</dbReference>
<feature type="domain" description="Gcp-like" evidence="7">
    <location>
        <begin position="24"/>
        <end position="159"/>
    </location>
</feature>
<dbReference type="Gene3D" id="3.30.420.40">
    <property type="match status" value="2"/>
</dbReference>
<dbReference type="InterPro" id="IPR043129">
    <property type="entry name" value="ATPase_NBD"/>
</dbReference>
<feature type="non-terminal residue" evidence="8">
    <location>
        <position position="160"/>
    </location>
</feature>
<dbReference type="FunFam" id="3.30.420.40:FF:000012">
    <property type="entry name" value="tRNA N6-adenosine threonylcarbamoyltransferase"/>
    <property type="match status" value="1"/>
</dbReference>
<dbReference type="EC" id="2.3.1.234" evidence="1"/>
<dbReference type="GO" id="GO:0006400">
    <property type="term" value="P:tRNA modification"/>
    <property type="evidence" value="ECO:0007669"/>
    <property type="project" value="UniProtKB-ARBA"/>
</dbReference>
<dbReference type="PANTHER" id="PTHR11735">
    <property type="entry name" value="TRNA N6-ADENOSINE THREONYLCARBAMOYLTRANSFERASE"/>
    <property type="match status" value="1"/>
</dbReference>
<dbReference type="SUPFAM" id="SSF53067">
    <property type="entry name" value="Actin-like ATPase domain"/>
    <property type="match status" value="1"/>
</dbReference>
<organism evidence="8">
    <name type="scientific">marine metagenome</name>
    <dbReference type="NCBI Taxonomy" id="408172"/>
    <lineage>
        <taxon>unclassified sequences</taxon>
        <taxon>metagenomes</taxon>
        <taxon>ecological metagenomes</taxon>
    </lineage>
</organism>
<accession>A0A382UEP4</accession>
<dbReference type="InterPro" id="IPR017860">
    <property type="entry name" value="Peptidase_M22_CS"/>
</dbReference>
<evidence type="ECO:0000256" key="2">
    <source>
        <dbReference type="ARBA" id="ARBA00022679"/>
    </source>
</evidence>
<dbReference type="Pfam" id="PF00814">
    <property type="entry name" value="TsaD"/>
    <property type="match status" value="1"/>
</dbReference>
<dbReference type="GO" id="GO:0070525">
    <property type="term" value="P:tRNA threonylcarbamoyladenosine metabolic process"/>
    <property type="evidence" value="ECO:0007669"/>
    <property type="project" value="UniProtKB-ARBA"/>
</dbReference>
<keyword evidence="5" id="KW-0012">Acyltransferase</keyword>
<gene>
    <name evidence="8" type="ORF">METZ01_LOCUS385590</name>
</gene>
<protein>
    <recommendedName>
        <fullName evidence="1">N(6)-L-threonylcarbamoyladenine synthase</fullName>
        <ecNumber evidence="1">2.3.1.234</ecNumber>
    </recommendedName>
</protein>
<dbReference type="GO" id="GO:0046872">
    <property type="term" value="F:metal ion binding"/>
    <property type="evidence" value="ECO:0007669"/>
    <property type="project" value="UniProtKB-KW"/>
</dbReference>
<evidence type="ECO:0000256" key="1">
    <source>
        <dbReference type="ARBA" id="ARBA00012156"/>
    </source>
</evidence>
<keyword evidence="4" id="KW-0479">Metal-binding</keyword>
<evidence type="ECO:0000256" key="4">
    <source>
        <dbReference type="ARBA" id="ARBA00022723"/>
    </source>
</evidence>
<dbReference type="PANTHER" id="PTHR11735:SF6">
    <property type="entry name" value="TRNA N6-ADENOSINE THREONYLCARBAMOYLTRANSFERASE, MITOCHONDRIAL"/>
    <property type="match status" value="1"/>
</dbReference>
<evidence type="ECO:0000256" key="5">
    <source>
        <dbReference type="ARBA" id="ARBA00023315"/>
    </source>
</evidence>
<dbReference type="AlphaFoldDB" id="A0A382UEP4"/>
<proteinExistence type="predicted"/>
<dbReference type="GO" id="GO:0061711">
    <property type="term" value="F:tRNA N(6)-L-threonylcarbamoyladenine synthase activity"/>
    <property type="evidence" value="ECO:0007669"/>
    <property type="project" value="UniProtKB-EC"/>
</dbReference>
<evidence type="ECO:0000313" key="8">
    <source>
        <dbReference type="EMBL" id="SVD32736.1"/>
    </source>
</evidence>
<comment type="catalytic activity">
    <reaction evidence="6">
        <text>L-threonylcarbamoyladenylate + adenosine(37) in tRNA = N(6)-L-threonylcarbamoyladenosine(37) in tRNA + AMP + H(+)</text>
        <dbReference type="Rhea" id="RHEA:37059"/>
        <dbReference type="Rhea" id="RHEA-COMP:10162"/>
        <dbReference type="Rhea" id="RHEA-COMP:10163"/>
        <dbReference type="ChEBI" id="CHEBI:15378"/>
        <dbReference type="ChEBI" id="CHEBI:73682"/>
        <dbReference type="ChEBI" id="CHEBI:74411"/>
        <dbReference type="ChEBI" id="CHEBI:74418"/>
        <dbReference type="ChEBI" id="CHEBI:456215"/>
        <dbReference type="EC" id="2.3.1.234"/>
    </reaction>
</comment>
<keyword evidence="2" id="KW-0808">Transferase</keyword>
<sequence length="160" mass="17127">MITLGIETSCDETSVGILNENGHLLTNIVATQVDLHARYGGIVPEIASRQHVLNIEPVTAAALSSSGLRLSDISLIAVTYGPGLAGSLIVGLNFAKGLASSLRVPFVPVNHLEGHIWAAWVTTDSFSPDIKSDYNYEEKFHKPLLCLIVSGGHTELVLMH</sequence>
<evidence type="ECO:0000256" key="3">
    <source>
        <dbReference type="ARBA" id="ARBA00022694"/>
    </source>
</evidence>
<reference evidence="8" key="1">
    <citation type="submission" date="2018-05" db="EMBL/GenBank/DDBJ databases">
        <authorList>
            <person name="Lanie J.A."/>
            <person name="Ng W.-L."/>
            <person name="Kazmierczak K.M."/>
            <person name="Andrzejewski T.M."/>
            <person name="Davidsen T.M."/>
            <person name="Wayne K.J."/>
            <person name="Tettelin H."/>
            <person name="Glass J.I."/>
            <person name="Rusch D."/>
            <person name="Podicherti R."/>
            <person name="Tsui H.-C.T."/>
            <person name="Winkler M.E."/>
        </authorList>
    </citation>
    <scope>NUCLEOTIDE SEQUENCE</scope>
</reference>
<dbReference type="EMBL" id="UINC01143681">
    <property type="protein sequence ID" value="SVD32736.1"/>
    <property type="molecule type" value="Genomic_DNA"/>
</dbReference>
<name>A0A382UEP4_9ZZZZ</name>
<evidence type="ECO:0000256" key="6">
    <source>
        <dbReference type="ARBA" id="ARBA00048117"/>
    </source>
</evidence>
<keyword evidence="3" id="KW-0819">tRNA processing</keyword>